<dbReference type="Gene3D" id="3.30.70.1440">
    <property type="entry name" value="Multidrug efflux transporter AcrB pore domain"/>
    <property type="match status" value="1"/>
</dbReference>
<dbReference type="SUPFAM" id="SSF82866">
    <property type="entry name" value="Multidrug efflux transporter AcrB transmembrane domain"/>
    <property type="match status" value="2"/>
</dbReference>
<feature type="transmembrane region" description="Helical" evidence="1">
    <location>
        <begin position="429"/>
        <end position="457"/>
    </location>
</feature>
<dbReference type="GO" id="GO:0042910">
    <property type="term" value="F:xenobiotic transmembrane transporter activity"/>
    <property type="evidence" value="ECO:0007669"/>
    <property type="project" value="TreeGrafter"/>
</dbReference>
<name>A0A7G1HVQ1_9BACT</name>
<feature type="transmembrane region" description="Helical" evidence="1">
    <location>
        <begin position="891"/>
        <end position="911"/>
    </location>
</feature>
<dbReference type="PANTHER" id="PTHR32063:SF0">
    <property type="entry name" value="SWARMING MOTILITY PROTEIN SWRC"/>
    <property type="match status" value="1"/>
</dbReference>
<reference evidence="3" key="1">
    <citation type="submission" date="2020-07" db="EMBL/GenBank/DDBJ databases">
        <title>Complete genome sequencing of Coprobacter sp. strain 2CBH44.</title>
        <authorList>
            <person name="Sakamoto M."/>
            <person name="Murakami T."/>
            <person name="Mori H."/>
        </authorList>
    </citation>
    <scope>NUCLEOTIDE SEQUENCE [LARGE SCALE GENOMIC DNA]</scope>
    <source>
        <strain evidence="3">2CBH44</strain>
    </source>
</reference>
<feature type="transmembrane region" description="Helical" evidence="1">
    <location>
        <begin position="917"/>
        <end position="942"/>
    </location>
</feature>
<dbReference type="Gene3D" id="3.30.70.1320">
    <property type="entry name" value="Multidrug efflux transporter AcrB pore domain like"/>
    <property type="match status" value="1"/>
</dbReference>
<keyword evidence="1" id="KW-0472">Membrane</keyword>
<dbReference type="Pfam" id="PF00873">
    <property type="entry name" value="ACR_tran"/>
    <property type="match status" value="1"/>
</dbReference>
<dbReference type="Gene3D" id="3.30.70.1430">
    <property type="entry name" value="Multidrug efflux transporter AcrB pore domain"/>
    <property type="match status" value="2"/>
</dbReference>
<feature type="transmembrane region" description="Helical" evidence="1">
    <location>
        <begin position="12"/>
        <end position="30"/>
    </location>
</feature>
<feature type="transmembrane region" description="Helical" evidence="1">
    <location>
        <begin position="329"/>
        <end position="351"/>
    </location>
</feature>
<keyword evidence="1" id="KW-1133">Transmembrane helix</keyword>
<proteinExistence type="predicted"/>
<feature type="transmembrane region" description="Helical" evidence="1">
    <location>
        <begin position="1002"/>
        <end position="1025"/>
    </location>
</feature>
<dbReference type="SUPFAM" id="SSF82693">
    <property type="entry name" value="Multidrug efflux transporter AcrB pore domain, PN1, PN2, PC1 and PC2 subdomains"/>
    <property type="match status" value="2"/>
</dbReference>
<feature type="transmembrane region" description="Helical" evidence="1">
    <location>
        <begin position="865"/>
        <end position="884"/>
    </location>
</feature>
<dbReference type="RefSeq" id="WP_200755651.1">
    <property type="nucleotide sequence ID" value="NZ_AP023322.1"/>
</dbReference>
<gene>
    <name evidence="2" type="ORF">Cop2CBH44_09640</name>
</gene>
<feature type="transmembrane region" description="Helical" evidence="1">
    <location>
        <begin position="383"/>
        <end position="408"/>
    </location>
</feature>
<dbReference type="InterPro" id="IPR001036">
    <property type="entry name" value="Acrflvin-R"/>
</dbReference>
<evidence type="ECO:0000256" key="1">
    <source>
        <dbReference type="SAM" id="Phobius"/>
    </source>
</evidence>
<sequence length="1042" mass="113962">MSLYSSAVKKPITTALCFVAVVILGLFSLSKLSIDLLPEIETNTIMVMTAYPGASAADIETNVTKVMENTLNTVSDLKHITSQSKENLSIVTLEFEYGTDIDVATNDVRDKMDLVESELPDNVENPILFKFGTEDIPILILSVTAKESMPALYKILDDKVANPLKRISGVGAVSISGAPEREIQVYCDPHKLEAYGLTIEGISNAIAQENRNTPGGTFDIGSNTYTLRVQGEYTDARQMEDLVIGSYDGKNIFLHDVARVEDTVAERAQEAYNNGGQGGMIVIQKQSGANSVNISKEVLAKLPEIQKSLPSDVKLGIIMNTSTNIENTIASLVETVAVTFIIVMLVVLVFLGRWRATFIIILTIPISLIASFCYLLISGNTLNIISLSSLSIAIGMVVDDAIVVLENVTNHIERGSAPKQAAIHGTNEVAISVIASTLTMLAVFLPLTMITGMAGIMFRQLGWIVSIIMIISTIGALTLTPMLCSQLLRLDPKKGKLFMLFFRPIEKGLNALDNGYYKFLTWAVSHRKTVVVGAVLLFAGSMMLVRFIPTEFFPTQDNARIGITLELPVGTRTEITRDLALRIDQEFRKKYPEIQVSNFTVGQADTDNVFGSMQENGTHIVSFTISLSSVGDRERGLTMICDMMREDLSKYPEIKTFEVNAGGSKHGMAAQAAVDVEVYGYDFATTDKVAAELAKRMMNVKDVAATTISRKDYVPEYQVDFDREKLALNGLNITTASSYLRNRINGATASYYREDGDEYDIKVRYAPEYRQTIADIENIMIYNSQGKGVRVRDVGKVVERMSPPTIERKDRERVVTVSAVLSADGVLGEAVSGVKAEIEKMDIPAGIEMSIGGTYEDQQDIFSDLSMLMALIVILVFIILASQFESLTDPFIIMFSLPFALTGVFIGLALTGTPLSVMAFVGVIMLVGIVVKNGIVLIDYTILNRERGLSVTHAVIHAGKSRLRPVLMTTLTTVFGMIPLAVGTGEGSEMWRSMGTTVAWGLSVSTLITLIIVPVVYCIFAGNGIKRKRRKLAARLADLKKM</sequence>
<keyword evidence="3" id="KW-1185">Reference proteome</keyword>
<dbReference type="PRINTS" id="PR00702">
    <property type="entry name" value="ACRIFLAVINRP"/>
</dbReference>
<protein>
    <submittedName>
        <fullName evidence="2">Multidrug transporter AcrB</fullName>
    </submittedName>
</protein>
<evidence type="ECO:0000313" key="3">
    <source>
        <dbReference type="Proteomes" id="UP000594042"/>
    </source>
</evidence>
<dbReference type="Gene3D" id="1.20.1640.10">
    <property type="entry name" value="Multidrug efflux transporter AcrB transmembrane domain"/>
    <property type="match status" value="2"/>
</dbReference>
<keyword evidence="1" id="KW-0812">Transmembrane</keyword>
<feature type="transmembrane region" description="Helical" evidence="1">
    <location>
        <begin position="529"/>
        <end position="548"/>
    </location>
</feature>
<dbReference type="GO" id="GO:0005886">
    <property type="term" value="C:plasma membrane"/>
    <property type="evidence" value="ECO:0007669"/>
    <property type="project" value="TreeGrafter"/>
</dbReference>
<dbReference type="KEGG" id="copr:Cop2CBH44_09640"/>
<dbReference type="AlphaFoldDB" id="A0A7G1HVQ1"/>
<dbReference type="Gene3D" id="3.30.2090.10">
    <property type="entry name" value="Multidrug efflux transporter AcrB TolC docking domain, DN and DC subdomains"/>
    <property type="match status" value="2"/>
</dbReference>
<evidence type="ECO:0000313" key="2">
    <source>
        <dbReference type="EMBL" id="BCI62611.1"/>
    </source>
</evidence>
<dbReference type="PANTHER" id="PTHR32063">
    <property type="match status" value="1"/>
</dbReference>
<feature type="transmembrane region" description="Helical" evidence="1">
    <location>
        <begin position="358"/>
        <end position="377"/>
    </location>
</feature>
<dbReference type="SUPFAM" id="SSF82714">
    <property type="entry name" value="Multidrug efflux transporter AcrB TolC docking domain, DN and DC subdomains"/>
    <property type="match status" value="2"/>
</dbReference>
<dbReference type="EMBL" id="AP023322">
    <property type="protein sequence ID" value="BCI62611.1"/>
    <property type="molecule type" value="Genomic_DNA"/>
</dbReference>
<accession>A0A7G1HVQ1</accession>
<feature type="transmembrane region" description="Helical" evidence="1">
    <location>
        <begin position="463"/>
        <end position="484"/>
    </location>
</feature>
<feature type="transmembrane region" description="Helical" evidence="1">
    <location>
        <begin position="963"/>
        <end position="982"/>
    </location>
</feature>
<organism evidence="2 3">
    <name type="scientific">Coprobacter secundus subsp. similis</name>
    <dbReference type="NCBI Taxonomy" id="2751153"/>
    <lineage>
        <taxon>Bacteria</taxon>
        <taxon>Pseudomonadati</taxon>
        <taxon>Bacteroidota</taxon>
        <taxon>Bacteroidia</taxon>
        <taxon>Bacteroidales</taxon>
        <taxon>Barnesiellaceae</taxon>
        <taxon>Coprobacter</taxon>
    </lineage>
</organism>
<dbReference type="Proteomes" id="UP000594042">
    <property type="component" value="Chromosome"/>
</dbReference>
<dbReference type="InterPro" id="IPR027463">
    <property type="entry name" value="AcrB_DN_DC_subdom"/>
</dbReference>